<dbReference type="InterPro" id="IPR050093">
    <property type="entry name" value="ABC_SmlMolc_Importer"/>
</dbReference>
<dbReference type="Gene3D" id="3.40.50.300">
    <property type="entry name" value="P-loop containing nucleotide triphosphate hydrolases"/>
    <property type="match status" value="1"/>
</dbReference>
<dbReference type="PROSITE" id="PS50893">
    <property type="entry name" value="ABC_TRANSPORTER_2"/>
    <property type="match status" value="1"/>
</dbReference>
<keyword evidence="2" id="KW-0547">Nucleotide-binding</keyword>
<evidence type="ECO:0000256" key="2">
    <source>
        <dbReference type="ARBA" id="ARBA00022741"/>
    </source>
</evidence>
<dbReference type="PANTHER" id="PTHR42781:SF4">
    <property type="entry name" value="SPERMIDINE_PUTRESCINE IMPORT ATP-BINDING PROTEIN POTA"/>
    <property type="match status" value="1"/>
</dbReference>
<dbReference type="GO" id="GO:0016887">
    <property type="term" value="F:ATP hydrolysis activity"/>
    <property type="evidence" value="ECO:0007669"/>
    <property type="project" value="InterPro"/>
</dbReference>
<proteinExistence type="predicted"/>
<dbReference type="Pfam" id="PF00005">
    <property type="entry name" value="ABC_tran"/>
    <property type="match status" value="1"/>
</dbReference>
<evidence type="ECO:0000256" key="1">
    <source>
        <dbReference type="ARBA" id="ARBA00022448"/>
    </source>
</evidence>
<dbReference type="InterPro" id="IPR013611">
    <property type="entry name" value="Transp-assoc_OB_typ2"/>
</dbReference>
<evidence type="ECO:0000259" key="5">
    <source>
        <dbReference type="PROSITE" id="PS50893"/>
    </source>
</evidence>
<dbReference type="PROSITE" id="PS00211">
    <property type="entry name" value="ABC_TRANSPORTER_1"/>
    <property type="match status" value="1"/>
</dbReference>
<dbReference type="Pfam" id="PF08402">
    <property type="entry name" value="TOBE_2"/>
    <property type="match status" value="1"/>
</dbReference>
<gene>
    <name evidence="6" type="ORF">GBAR_LOCUS10215</name>
</gene>
<evidence type="ECO:0000256" key="4">
    <source>
        <dbReference type="ARBA" id="ARBA00023032"/>
    </source>
</evidence>
<dbReference type="Proteomes" id="UP001174909">
    <property type="component" value="Unassembled WGS sequence"/>
</dbReference>
<keyword evidence="7" id="KW-1185">Reference proteome</keyword>
<dbReference type="InterPro" id="IPR003439">
    <property type="entry name" value="ABC_transporter-like_ATP-bd"/>
</dbReference>
<dbReference type="InterPro" id="IPR017871">
    <property type="entry name" value="ABC_transporter-like_CS"/>
</dbReference>
<keyword evidence="4" id="KW-0764">Sulfate transport</keyword>
<dbReference type="SUPFAM" id="SSF50331">
    <property type="entry name" value="MOP-like"/>
    <property type="match status" value="1"/>
</dbReference>
<dbReference type="Gene3D" id="2.40.50.100">
    <property type="match status" value="1"/>
</dbReference>
<evidence type="ECO:0000313" key="6">
    <source>
        <dbReference type="EMBL" id="CAI8016672.1"/>
    </source>
</evidence>
<dbReference type="SUPFAM" id="SSF52540">
    <property type="entry name" value="P-loop containing nucleoside triphosphate hydrolases"/>
    <property type="match status" value="1"/>
</dbReference>
<dbReference type="GO" id="GO:0005524">
    <property type="term" value="F:ATP binding"/>
    <property type="evidence" value="ECO:0007669"/>
    <property type="project" value="UniProtKB-KW"/>
</dbReference>
<feature type="domain" description="ABC transporter" evidence="5">
    <location>
        <begin position="3"/>
        <end position="233"/>
    </location>
</feature>
<dbReference type="InterPro" id="IPR027417">
    <property type="entry name" value="P-loop_NTPase"/>
</dbReference>
<dbReference type="SMART" id="SM00382">
    <property type="entry name" value="AAA"/>
    <property type="match status" value="1"/>
</dbReference>
<evidence type="ECO:0000256" key="3">
    <source>
        <dbReference type="ARBA" id="ARBA00022840"/>
    </source>
</evidence>
<dbReference type="AlphaFoldDB" id="A0AA35RSV1"/>
<dbReference type="InterPro" id="IPR008995">
    <property type="entry name" value="Mo/tungstate-bd_C_term_dom"/>
</dbReference>
<dbReference type="PANTHER" id="PTHR42781">
    <property type="entry name" value="SPERMIDINE/PUTRESCINE IMPORT ATP-BINDING PROTEIN POTA"/>
    <property type="match status" value="1"/>
</dbReference>
<dbReference type="GO" id="GO:0022857">
    <property type="term" value="F:transmembrane transporter activity"/>
    <property type="evidence" value="ECO:0007669"/>
    <property type="project" value="InterPro"/>
</dbReference>
<dbReference type="FunFam" id="3.40.50.300:FF:000425">
    <property type="entry name" value="Probable ABC transporter, ATP-binding subunit"/>
    <property type="match status" value="1"/>
</dbReference>
<evidence type="ECO:0000313" key="7">
    <source>
        <dbReference type="Proteomes" id="UP001174909"/>
    </source>
</evidence>
<sequence>EQLKLEGVTKHYGSVLAVDDLYLSVEAGEFITLLGPSGCGKTTTLRMIGGLEEPTFGRIYIQGQDATNVPPYSRPTNMVFQSYALFPHLTVYDNIVYGLKNKKVAKNVQRERAENLLSLIGLEGLEERRPNELSGGQQQRVAVARALVNEPAVLLLDEPLGALDAKLRIAMRFELKRIQRESGVSFIYVTHDQEEAISLSDRIVLMDLGKVQQEGAPREIFEDPKNEFVADFVGVGNFLHGECIDKSNGTLAVRCGNGVVVRVPSKDGFQVGDGATLWVRASDVRLGSRLDADDGQVWQGKIGQLLYYGDYVDLVVTVDGDQQFRAVISSAQFYREQIEIGSSVTVGWRAEDVRLFNR</sequence>
<dbReference type="GO" id="GO:0043190">
    <property type="term" value="C:ATP-binding cassette (ABC) transporter complex"/>
    <property type="evidence" value="ECO:0007669"/>
    <property type="project" value="InterPro"/>
</dbReference>
<dbReference type="EMBL" id="CASHTH010001547">
    <property type="protein sequence ID" value="CAI8016672.1"/>
    <property type="molecule type" value="Genomic_DNA"/>
</dbReference>
<accession>A0AA35RSV1</accession>
<keyword evidence="1" id="KW-0813">Transport</keyword>
<reference evidence="6" key="1">
    <citation type="submission" date="2023-03" db="EMBL/GenBank/DDBJ databases">
        <authorList>
            <person name="Steffen K."/>
            <person name="Cardenas P."/>
        </authorList>
    </citation>
    <scope>NUCLEOTIDE SEQUENCE</scope>
</reference>
<name>A0AA35RSV1_GEOBA</name>
<organism evidence="6 7">
    <name type="scientific">Geodia barretti</name>
    <name type="common">Barrett's horny sponge</name>
    <dbReference type="NCBI Taxonomy" id="519541"/>
    <lineage>
        <taxon>Eukaryota</taxon>
        <taxon>Metazoa</taxon>
        <taxon>Porifera</taxon>
        <taxon>Demospongiae</taxon>
        <taxon>Heteroscleromorpha</taxon>
        <taxon>Tetractinellida</taxon>
        <taxon>Astrophorina</taxon>
        <taxon>Geodiidae</taxon>
        <taxon>Geodia</taxon>
    </lineage>
</organism>
<feature type="non-terminal residue" evidence="6">
    <location>
        <position position="1"/>
    </location>
</feature>
<dbReference type="InterPro" id="IPR003593">
    <property type="entry name" value="AAA+_ATPase"/>
</dbReference>
<keyword evidence="3 6" id="KW-0067">ATP-binding</keyword>
<comment type="caution">
    <text evidence="6">The sequence shown here is derived from an EMBL/GenBank/DDBJ whole genome shotgun (WGS) entry which is preliminary data.</text>
</comment>
<protein>
    <submittedName>
        <fullName evidence="6">Spermidine/putrescine import ATP-binding protein PotA</fullName>
    </submittedName>
</protein>